<dbReference type="Gene3D" id="3.30.200.20">
    <property type="entry name" value="Phosphorylase Kinase, domain 1"/>
    <property type="match status" value="1"/>
</dbReference>
<proteinExistence type="predicted"/>
<feature type="domain" description="Aminoglycoside phosphotransferase" evidence="1">
    <location>
        <begin position="55"/>
        <end position="271"/>
    </location>
</feature>
<dbReference type="Gene3D" id="3.90.1200.10">
    <property type="match status" value="1"/>
</dbReference>
<dbReference type="Pfam" id="PF01636">
    <property type="entry name" value="APH"/>
    <property type="match status" value="1"/>
</dbReference>
<dbReference type="EMBL" id="CP107020">
    <property type="protein sequence ID" value="UYG15827.1"/>
    <property type="molecule type" value="Genomic_DNA"/>
</dbReference>
<evidence type="ECO:0000313" key="3">
    <source>
        <dbReference type="Proteomes" id="UP001164305"/>
    </source>
</evidence>
<reference evidence="2" key="1">
    <citation type="submission" date="2022-10" db="EMBL/GenBank/DDBJ databases">
        <title>Whole-Genome Sequencing of Brachybacterium huguangmaarense BRM-3, Isolated from Betula schmidtii.</title>
        <authorList>
            <person name="Haam D."/>
        </authorList>
    </citation>
    <scope>NUCLEOTIDE SEQUENCE</scope>
    <source>
        <strain evidence="2">BRM-3</strain>
    </source>
</reference>
<evidence type="ECO:0000259" key="1">
    <source>
        <dbReference type="Pfam" id="PF01636"/>
    </source>
</evidence>
<dbReference type="InterPro" id="IPR011009">
    <property type="entry name" value="Kinase-like_dom_sf"/>
</dbReference>
<gene>
    <name evidence="2" type="ORF">BRM3_09230</name>
</gene>
<dbReference type="Proteomes" id="UP001164305">
    <property type="component" value="Chromosome"/>
</dbReference>
<protein>
    <submittedName>
        <fullName evidence="2">Phosphotransferase</fullName>
    </submittedName>
</protein>
<keyword evidence="3" id="KW-1185">Reference proteome</keyword>
<sequence>MPLPVFPDPPRLFAPTLPGADRIVGADDIETLLARLDPEPGVHLSSIAWTPAPLRIGEGWDNTIWDVGSLYDGTPLALRVARRASAVALLSREIVVLRLLAPRAAQLPMAIPAILATGHAAALHPWFPGRDASLGTAAELTWAGELLARTLAGLHTPAPGGLDRNPVRGVPLRERDEAFHLDLVRVGLPAELAARAREAWRAGVAAPDWTGGDLLLHGDPHPANVVLPDGAGPAALIDFGDTTPGDPAGDLGGLLEFGQAEPLLAAYRAAATWTGVDDDAVWGAAVARARGWAARYAVAKLTAYPADSPLGRVALGTLARL</sequence>
<dbReference type="SUPFAM" id="SSF56112">
    <property type="entry name" value="Protein kinase-like (PK-like)"/>
    <property type="match status" value="1"/>
</dbReference>
<organism evidence="2 3">
    <name type="scientific">Brachybacterium huguangmaarense</name>
    <dbReference type="NCBI Taxonomy" id="1652028"/>
    <lineage>
        <taxon>Bacteria</taxon>
        <taxon>Bacillati</taxon>
        <taxon>Actinomycetota</taxon>
        <taxon>Actinomycetes</taxon>
        <taxon>Micrococcales</taxon>
        <taxon>Dermabacteraceae</taxon>
        <taxon>Brachybacterium</taxon>
    </lineage>
</organism>
<evidence type="ECO:0000313" key="2">
    <source>
        <dbReference type="EMBL" id="UYG15827.1"/>
    </source>
</evidence>
<dbReference type="RefSeq" id="WP_263593041.1">
    <property type="nucleotide sequence ID" value="NZ_CP107020.1"/>
</dbReference>
<accession>A0ABY6FY90</accession>
<name>A0ABY6FY90_9MICO</name>
<dbReference type="InterPro" id="IPR002575">
    <property type="entry name" value="Aminoglycoside_PTrfase"/>
</dbReference>